<sequence>MKRRGIQFKLDKDLALAILFGVIGSLVAIGMFFLSGLMIAQAAKNVPLYGLIVLVVSVKMFGIIRAIMRYFERLYSHRTTFTMLRDVRTQFFKGLIQVVPDIYRKFKSSDLIARMVSRVEALQNIYLRVYYPPVVIGITAAITILTLWFFSWMHAVLLLVSMLISLGVLPWISAKRAQLLNARAAQDESSFLSRFYDYKEGYEELARFKQLKPYHQSVLKALSKYSHQQRNEQRFLTLYEFMLDLVSMLALFFCVWLGVIQVQNGQLDVIYLTSIVLMLLTLFEQAVTMSNVAYFKADTDQALVEIEEVLQEVPETPESSKQVNNTQILAVDDVTFQYEHQVTKVLEHIQLDIQPGEKLAIIGPSGSGKSTLLQVLAGLYQTTQGSVTYQGQSVYEMSEASKAETFNVLLQHQQLFDGTVRDNLLSDYSDNEMRAVLDDLGLAYIDLDYEITMSGEGLSGGELQRICLARLFLRTAPVWLIDEPTRALDWHNSHHVMQRLFTESETLIVATHDLELLPQFDRIIVMIEGQIIESGTYDSLLQQHGALYDMVTLNR</sequence>
<dbReference type="GO" id="GO:0034775">
    <property type="term" value="P:glutathione transmembrane transport"/>
    <property type="evidence" value="ECO:0007669"/>
    <property type="project" value="InterPro"/>
</dbReference>
<feature type="transmembrane region" description="Helical" evidence="8">
    <location>
        <begin position="269"/>
        <end position="287"/>
    </location>
</feature>
<feature type="transmembrane region" description="Helical" evidence="8">
    <location>
        <begin position="46"/>
        <end position="68"/>
    </location>
</feature>
<organism evidence="11">
    <name type="scientific">Staphylococcus simulans</name>
    <dbReference type="NCBI Taxonomy" id="1286"/>
    <lineage>
        <taxon>Bacteria</taxon>
        <taxon>Bacillati</taxon>
        <taxon>Bacillota</taxon>
        <taxon>Bacilli</taxon>
        <taxon>Bacillales</taxon>
        <taxon>Staphylococcaceae</taxon>
        <taxon>Staphylococcus</taxon>
    </lineage>
</organism>
<dbReference type="PROSITE" id="PS50893">
    <property type="entry name" value="ABC_TRANSPORTER_2"/>
    <property type="match status" value="1"/>
</dbReference>
<proteinExistence type="predicted"/>
<dbReference type="EMBL" id="CACRUO010000053">
    <property type="protein sequence ID" value="VYU41108.1"/>
    <property type="molecule type" value="Genomic_DNA"/>
</dbReference>
<comment type="function">
    <text evidence="7">May be involved in multidrug export. Transmembrane domains (TMD) form a pore in the cell membrane and the ATP-binding domain (NBD) is responsible for energy generation.</text>
</comment>
<dbReference type="GO" id="GO:0005886">
    <property type="term" value="C:plasma membrane"/>
    <property type="evidence" value="ECO:0007669"/>
    <property type="project" value="UniProtKB-SubCell"/>
</dbReference>
<keyword evidence="3" id="KW-0547">Nucleotide-binding</keyword>
<evidence type="ECO:0000256" key="1">
    <source>
        <dbReference type="ARBA" id="ARBA00004651"/>
    </source>
</evidence>
<dbReference type="InterPro" id="IPR027417">
    <property type="entry name" value="P-loop_NTPase"/>
</dbReference>
<feature type="transmembrane region" description="Helical" evidence="8">
    <location>
        <begin position="14"/>
        <end position="40"/>
    </location>
</feature>
<evidence type="ECO:0000256" key="6">
    <source>
        <dbReference type="ARBA" id="ARBA00023136"/>
    </source>
</evidence>
<feature type="transmembrane region" description="Helical" evidence="8">
    <location>
        <begin position="156"/>
        <end position="174"/>
    </location>
</feature>
<dbReference type="InterPro" id="IPR014223">
    <property type="entry name" value="ABC_CydC/D"/>
</dbReference>
<dbReference type="GO" id="GO:0140359">
    <property type="term" value="F:ABC-type transporter activity"/>
    <property type="evidence" value="ECO:0007669"/>
    <property type="project" value="InterPro"/>
</dbReference>
<keyword evidence="2 8" id="KW-0812">Transmembrane</keyword>
<feature type="domain" description="ABC transmembrane type-1" evidence="10">
    <location>
        <begin position="15"/>
        <end position="292"/>
    </location>
</feature>
<keyword evidence="11" id="KW-0378">Hydrolase</keyword>
<dbReference type="PANTHER" id="PTHR24221:SF653">
    <property type="entry name" value="TRANSPORT ATP-BINDING PROTEIN CYDC"/>
    <property type="match status" value="1"/>
</dbReference>
<reference evidence="11" key="1">
    <citation type="submission" date="2019-11" db="EMBL/GenBank/DDBJ databases">
        <authorList>
            <person name="Feng L."/>
        </authorList>
    </citation>
    <scope>NUCLEOTIDE SEQUENCE</scope>
    <source>
        <strain evidence="11">SsimulansLFYP27</strain>
    </source>
</reference>
<evidence type="ECO:0000256" key="4">
    <source>
        <dbReference type="ARBA" id="ARBA00022840"/>
    </source>
</evidence>
<dbReference type="InterPro" id="IPR011527">
    <property type="entry name" value="ABC1_TM_dom"/>
</dbReference>
<dbReference type="InterPro" id="IPR039421">
    <property type="entry name" value="Type_1_exporter"/>
</dbReference>
<dbReference type="EC" id="3.6.3.-" evidence="11"/>
<dbReference type="Gene3D" id="3.40.50.300">
    <property type="entry name" value="P-loop containing nucleotide triphosphate hydrolases"/>
    <property type="match status" value="1"/>
</dbReference>
<keyword evidence="5 8" id="KW-1133">Transmembrane helix</keyword>
<dbReference type="Gene3D" id="1.20.1560.10">
    <property type="entry name" value="ABC transporter type 1, transmembrane domain"/>
    <property type="match status" value="1"/>
</dbReference>
<dbReference type="GO" id="GO:0045454">
    <property type="term" value="P:cell redox homeostasis"/>
    <property type="evidence" value="ECO:0007669"/>
    <property type="project" value="InterPro"/>
</dbReference>
<dbReference type="PROSITE" id="PS50929">
    <property type="entry name" value="ABC_TM1F"/>
    <property type="match status" value="1"/>
</dbReference>
<dbReference type="AlphaFoldDB" id="A0A6N3EMY0"/>
<dbReference type="RefSeq" id="WP_156666943.1">
    <property type="nucleotide sequence ID" value="NZ_CACRUO010000053.1"/>
</dbReference>
<feature type="domain" description="ABC transporter" evidence="9">
    <location>
        <begin position="329"/>
        <end position="553"/>
    </location>
</feature>
<keyword evidence="4 11" id="KW-0067">ATP-binding</keyword>
<dbReference type="SMART" id="SM00382">
    <property type="entry name" value="AAA"/>
    <property type="match status" value="1"/>
</dbReference>
<dbReference type="Pfam" id="PF00664">
    <property type="entry name" value="ABC_membrane"/>
    <property type="match status" value="1"/>
</dbReference>
<feature type="transmembrane region" description="Helical" evidence="8">
    <location>
        <begin position="241"/>
        <end position="263"/>
    </location>
</feature>
<dbReference type="SUPFAM" id="SSF90123">
    <property type="entry name" value="ABC transporter transmembrane region"/>
    <property type="match status" value="1"/>
</dbReference>
<dbReference type="InterPro" id="IPR017871">
    <property type="entry name" value="ABC_transporter-like_CS"/>
</dbReference>
<name>A0A6N3EMY0_STASI</name>
<keyword evidence="6 8" id="KW-0472">Membrane</keyword>
<dbReference type="GO" id="GO:0034040">
    <property type="term" value="F:ATPase-coupled lipid transmembrane transporter activity"/>
    <property type="evidence" value="ECO:0007669"/>
    <property type="project" value="TreeGrafter"/>
</dbReference>
<evidence type="ECO:0000256" key="8">
    <source>
        <dbReference type="SAM" id="Phobius"/>
    </source>
</evidence>
<evidence type="ECO:0000313" key="11">
    <source>
        <dbReference type="EMBL" id="VYU41108.1"/>
    </source>
</evidence>
<evidence type="ECO:0000259" key="10">
    <source>
        <dbReference type="PROSITE" id="PS50929"/>
    </source>
</evidence>
<evidence type="ECO:0000256" key="2">
    <source>
        <dbReference type="ARBA" id="ARBA00022692"/>
    </source>
</evidence>
<dbReference type="CDD" id="cd03228">
    <property type="entry name" value="ABCC_MRP_Like"/>
    <property type="match status" value="1"/>
</dbReference>
<evidence type="ECO:0000259" key="9">
    <source>
        <dbReference type="PROSITE" id="PS50893"/>
    </source>
</evidence>
<dbReference type="SUPFAM" id="SSF52540">
    <property type="entry name" value="P-loop containing nucleoside triphosphate hydrolases"/>
    <property type="match status" value="1"/>
</dbReference>
<feature type="transmembrane region" description="Helical" evidence="8">
    <location>
        <begin position="129"/>
        <end position="150"/>
    </location>
</feature>
<dbReference type="NCBIfam" id="TIGR02868">
    <property type="entry name" value="CydC"/>
    <property type="match status" value="1"/>
</dbReference>
<dbReference type="Pfam" id="PF00005">
    <property type="entry name" value="ABC_tran"/>
    <property type="match status" value="1"/>
</dbReference>
<protein>
    <submittedName>
        <fullName evidence="11">Iron import ATP-binding/permease protein IrtB</fullName>
        <ecNumber evidence="11">3.6.3.-</ecNumber>
    </submittedName>
</protein>
<dbReference type="GO" id="GO:0005524">
    <property type="term" value="F:ATP binding"/>
    <property type="evidence" value="ECO:0007669"/>
    <property type="project" value="UniProtKB-KW"/>
</dbReference>
<evidence type="ECO:0000256" key="5">
    <source>
        <dbReference type="ARBA" id="ARBA00022989"/>
    </source>
</evidence>
<accession>A0A6N3EMY0</accession>
<dbReference type="InterPro" id="IPR036640">
    <property type="entry name" value="ABC1_TM_sf"/>
</dbReference>
<dbReference type="GO" id="GO:0016887">
    <property type="term" value="F:ATP hydrolysis activity"/>
    <property type="evidence" value="ECO:0007669"/>
    <property type="project" value="InterPro"/>
</dbReference>
<dbReference type="PANTHER" id="PTHR24221">
    <property type="entry name" value="ATP-BINDING CASSETTE SUB-FAMILY B"/>
    <property type="match status" value="1"/>
</dbReference>
<evidence type="ECO:0000256" key="7">
    <source>
        <dbReference type="ARBA" id="ARBA00025074"/>
    </source>
</evidence>
<dbReference type="InterPro" id="IPR003593">
    <property type="entry name" value="AAA+_ATPase"/>
</dbReference>
<evidence type="ECO:0000256" key="3">
    <source>
        <dbReference type="ARBA" id="ARBA00022741"/>
    </source>
</evidence>
<comment type="subcellular location">
    <subcellularLocation>
        <location evidence="1">Cell membrane</location>
        <topology evidence="1">Multi-pass membrane protein</topology>
    </subcellularLocation>
</comment>
<dbReference type="InterPro" id="IPR003439">
    <property type="entry name" value="ABC_transporter-like_ATP-bd"/>
</dbReference>
<gene>
    <name evidence="11" type="primary">irtB</name>
    <name evidence="11" type="ORF">SSLFYP27_02151</name>
</gene>
<dbReference type="PROSITE" id="PS00211">
    <property type="entry name" value="ABC_TRANSPORTER_1"/>
    <property type="match status" value="1"/>
</dbReference>